<dbReference type="Pfam" id="PF03476">
    <property type="entry name" value="MOSC_N"/>
    <property type="match status" value="1"/>
</dbReference>
<dbReference type="GO" id="GO:0030151">
    <property type="term" value="F:molybdenum ion binding"/>
    <property type="evidence" value="ECO:0007669"/>
    <property type="project" value="InterPro"/>
</dbReference>
<dbReference type="InterPro" id="IPR005302">
    <property type="entry name" value="MoCF_Sase_C"/>
</dbReference>
<dbReference type="InterPro" id="IPR011037">
    <property type="entry name" value="Pyrv_Knase-like_insert_dom_sf"/>
</dbReference>
<feature type="domain" description="MOSC" evidence="1">
    <location>
        <begin position="100"/>
        <end position="253"/>
    </location>
</feature>
<dbReference type="GO" id="GO:0003824">
    <property type="term" value="F:catalytic activity"/>
    <property type="evidence" value="ECO:0007669"/>
    <property type="project" value="InterPro"/>
</dbReference>
<evidence type="ECO:0000259" key="1">
    <source>
        <dbReference type="PROSITE" id="PS51340"/>
    </source>
</evidence>
<organism evidence="2">
    <name type="scientific">marine metagenome</name>
    <dbReference type="NCBI Taxonomy" id="408172"/>
    <lineage>
        <taxon>unclassified sequences</taxon>
        <taxon>metagenomes</taxon>
        <taxon>ecological metagenomes</taxon>
    </lineage>
</organism>
<dbReference type="PROSITE" id="PS51340">
    <property type="entry name" value="MOSC"/>
    <property type="match status" value="1"/>
</dbReference>
<dbReference type="Pfam" id="PF03473">
    <property type="entry name" value="MOSC"/>
    <property type="match status" value="1"/>
</dbReference>
<gene>
    <name evidence="2" type="ORF">METZ01_LOCUS62106</name>
</gene>
<sequence length="255" mass="27778">MPSIGSIFTSPVKSLALIQAESVTVGNSGIVEDRRFHLVDAEGKLVTQRQQGRLTLVKAGYSAESDELTLQFPGGQHVQGPMKLGDAVSTNVHWREVSGREVTGPWNEALSSYCGSTVRLVKTDNPGECFDEYPVSMVSQASLDHLSSRVNGGLQLEGRRFRPNFLLDDCSLHEEDTWLGGAVQIGPDLKVRLVAPDPRCAITTLNPETGERDFDIPRLLLSYRPSDRAPYFGVYGTVEASGVVSVGDAVEFVRD</sequence>
<dbReference type="EMBL" id="UINC01003788">
    <property type="protein sequence ID" value="SVA09252.1"/>
    <property type="molecule type" value="Genomic_DNA"/>
</dbReference>
<evidence type="ECO:0000313" key="2">
    <source>
        <dbReference type="EMBL" id="SVA09252.1"/>
    </source>
</evidence>
<dbReference type="SUPFAM" id="SSF50800">
    <property type="entry name" value="PK beta-barrel domain-like"/>
    <property type="match status" value="1"/>
</dbReference>
<protein>
    <recommendedName>
        <fullName evidence="1">MOSC domain-containing protein</fullName>
    </recommendedName>
</protein>
<reference evidence="2" key="1">
    <citation type="submission" date="2018-05" db="EMBL/GenBank/DDBJ databases">
        <authorList>
            <person name="Lanie J.A."/>
            <person name="Ng W.-L."/>
            <person name="Kazmierczak K.M."/>
            <person name="Andrzejewski T.M."/>
            <person name="Davidsen T.M."/>
            <person name="Wayne K.J."/>
            <person name="Tettelin H."/>
            <person name="Glass J.I."/>
            <person name="Rusch D."/>
            <person name="Podicherti R."/>
            <person name="Tsui H.-C.T."/>
            <person name="Winkler M.E."/>
        </authorList>
    </citation>
    <scope>NUCLEOTIDE SEQUENCE</scope>
</reference>
<dbReference type="Gene3D" id="2.40.33.20">
    <property type="entry name" value="PK beta-barrel domain-like"/>
    <property type="match status" value="1"/>
</dbReference>
<dbReference type="InterPro" id="IPR005303">
    <property type="entry name" value="MOCOS_middle"/>
</dbReference>
<name>A0A381SZ33_9ZZZZ</name>
<dbReference type="AlphaFoldDB" id="A0A381SZ33"/>
<accession>A0A381SZ33</accession>
<dbReference type="GO" id="GO:0030170">
    <property type="term" value="F:pyridoxal phosphate binding"/>
    <property type="evidence" value="ECO:0007669"/>
    <property type="project" value="InterPro"/>
</dbReference>
<proteinExistence type="predicted"/>